<dbReference type="GO" id="GO:0034626">
    <property type="term" value="P:fatty acid elongation, polyunsaturated fatty acid"/>
    <property type="evidence" value="ECO:0007669"/>
    <property type="project" value="TreeGrafter"/>
</dbReference>
<comment type="similarity">
    <text evidence="10">Belongs to the ELO family.</text>
</comment>
<dbReference type="Pfam" id="PF01151">
    <property type="entry name" value="ELO"/>
    <property type="match status" value="1"/>
</dbReference>
<evidence type="ECO:0000256" key="7">
    <source>
        <dbReference type="ARBA" id="ARBA00023098"/>
    </source>
</evidence>
<comment type="subcellular location">
    <subcellularLocation>
        <location evidence="1">Membrane</location>
        <topology evidence="1">Multi-pass membrane protein</topology>
    </subcellularLocation>
</comment>
<feature type="transmembrane region" description="Helical" evidence="10">
    <location>
        <begin position="66"/>
        <end position="89"/>
    </location>
</feature>
<evidence type="ECO:0000256" key="6">
    <source>
        <dbReference type="ARBA" id="ARBA00022989"/>
    </source>
</evidence>
<evidence type="ECO:0000256" key="8">
    <source>
        <dbReference type="ARBA" id="ARBA00023136"/>
    </source>
</evidence>
<dbReference type="PANTHER" id="PTHR11157">
    <property type="entry name" value="FATTY ACID ACYL TRANSFERASE-RELATED"/>
    <property type="match status" value="1"/>
</dbReference>
<sequence length="281" mass="31022">MALVLSFIHQGFQYYHETQDPRTTELLVVNPPWLPVALVGGYLYFVLSLGPKLMKDRKPFNLRTLLLVYNVLQVAANAYLSCYGTYLLLSKGWSWSCQPFDKSTSELAMTEVQLSYYYVLLKLADLIDTVSSKSQNRFSHIIYLFVGFLRATQKTKPRVLPARVSSRGDGARSVHLYAQLSHWTLLVAGTSQHVRPRGDVLLLLHDGVSTGTGQGCPLEKVPDDDADGTVCDTCGVLWTAGPKGIGLWHSSLLVLVGDGSGCVYVGDVCRFLQEGIFAAEN</sequence>
<keyword evidence="3 10" id="KW-0808">Transferase</keyword>
<feature type="transmembrane region" description="Helical" evidence="10">
    <location>
        <begin position="33"/>
        <end position="54"/>
    </location>
</feature>
<keyword evidence="6 10" id="KW-1133">Transmembrane helix</keyword>
<keyword evidence="5 10" id="KW-0276">Fatty acid metabolism</keyword>
<reference evidence="11" key="1">
    <citation type="submission" date="2021-05" db="EMBL/GenBank/DDBJ databases">
        <authorList>
            <person name="Alioto T."/>
            <person name="Alioto T."/>
            <person name="Gomez Garrido J."/>
        </authorList>
    </citation>
    <scope>NUCLEOTIDE SEQUENCE</scope>
</reference>
<dbReference type="EMBL" id="HBUE01022868">
    <property type="protein sequence ID" value="CAG6453438.1"/>
    <property type="molecule type" value="Transcribed_RNA"/>
</dbReference>
<dbReference type="GO" id="GO:0009922">
    <property type="term" value="F:fatty acid elongase activity"/>
    <property type="evidence" value="ECO:0007669"/>
    <property type="project" value="UniProtKB-EC"/>
</dbReference>
<dbReference type="InterPro" id="IPR002076">
    <property type="entry name" value="ELO_fam"/>
</dbReference>
<dbReference type="GO" id="GO:0005789">
    <property type="term" value="C:endoplasmic reticulum membrane"/>
    <property type="evidence" value="ECO:0007669"/>
    <property type="project" value="TreeGrafter"/>
</dbReference>
<accession>A0A8D8ADV2</accession>
<evidence type="ECO:0000256" key="2">
    <source>
        <dbReference type="ARBA" id="ARBA00022516"/>
    </source>
</evidence>
<comment type="catalytic activity">
    <reaction evidence="10">
        <text>a very-long-chain acyl-CoA + malonyl-CoA + H(+) = a very-long-chain 3-oxoacyl-CoA + CO2 + CoA</text>
        <dbReference type="Rhea" id="RHEA:32727"/>
        <dbReference type="ChEBI" id="CHEBI:15378"/>
        <dbReference type="ChEBI" id="CHEBI:16526"/>
        <dbReference type="ChEBI" id="CHEBI:57287"/>
        <dbReference type="ChEBI" id="CHEBI:57384"/>
        <dbReference type="ChEBI" id="CHEBI:90725"/>
        <dbReference type="ChEBI" id="CHEBI:90736"/>
        <dbReference type="EC" id="2.3.1.199"/>
    </reaction>
</comment>
<proteinExistence type="inferred from homology"/>
<dbReference type="GO" id="GO:0034625">
    <property type="term" value="P:fatty acid elongation, monounsaturated fatty acid"/>
    <property type="evidence" value="ECO:0007669"/>
    <property type="project" value="TreeGrafter"/>
</dbReference>
<name>A0A8D8ADV2_CULPI</name>
<evidence type="ECO:0000256" key="5">
    <source>
        <dbReference type="ARBA" id="ARBA00022832"/>
    </source>
</evidence>
<protein>
    <recommendedName>
        <fullName evidence="10">Elongation of very long chain fatty acids protein</fullName>
        <ecNumber evidence="10">2.3.1.199</ecNumber>
    </recommendedName>
    <alternativeName>
        <fullName evidence="10">Very-long-chain 3-oxoacyl-CoA synthase</fullName>
    </alternativeName>
</protein>
<evidence type="ECO:0000256" key="9">
    <source>
        <dbReference type="ARBA" id="ARBA00023160"/>
    </source>
</evidence>
<evidence type="ECO:0000256" key="4">
    <source>
        <dbReference type="ARBA" id="ARBA00022692"/>
    </source>
</evidence>
<dbReference type="GO" id="GO:0030148">
    <property type="term" value="P:sphingolipid biosynthetic process"/>
    <property type="evidence" value="ECO:0007669"/>
    <property type="project" value="TreeGrafter"/>
</dbReference>
<evidence type="ECO:0000256" key="3">
    <source>
        <dbReference type="ARBA" id="ARBA00022679"/>
    </source>
</evidence>
<keyword evidence="9 10" id="KW-0275">Fatty acid biosynthesis</keyword>
<organism evidence="11">
    <name type="scientific">Culex pipiens</name>
    <name type="common">House mosquito</name>
    <dbReference type="NCBI Taxonomy" id="7175"/>
    <lineage>
        <taxon>Eukaryota</taxon>
        <taxon>Metazoa</taxon>
        <taxon>Ecdysozoa</taxon>
        <taxon>Arthropoda</taxon>
        <taxon>Hexapoda</taxon>
        <taxon>Insecta</taxon>
        <taxon>Pterygota</taxon>
        <taxon>Neoptera</taxon>
        <taxon>Endopterygota</taxon>
        <taxon>Diptera</taxon>
        <taxon>Nematocera</taxon>
        <taxon>Culicoidea</taxon>
        <taxon>Culicidae</taxon>
        <taxon>Culicinae</taxon>
        <taxon>Culicini</taxon>
        <taxon>Culex</taxon>
        <taxon>Culex</taxon>
    </lineage>
</organism>
<keyword evidence="4 10" id="KW-0812">Transmembrane</keyword>
<evidence type="ECO:0000256" key="1">
    <source>
        <dbReference type="ARBA" id="ARBA00004141"/>
    </source>
</evidence>
<dbReference type="AlphaFoldDB" id="A0A8D8ADV2"/>
<dbReference type="GO" id="GO:0042761">
    <property type="term" value="P:very long-chain fatty acid biosynthetic process"/>
    <property type="evidence" value="ECO:0007669"/>
    <property type="project" value="TreeGrafter"/>
</dbReference>
<dbReference type="EC" id="2.3.1.199" evidence="10"/>
<evidence type="ECO:0000256" key="10">
    <source>
        <dbReference type="RuleBase" id="RU361115"/>
    </source>
</evidence>
<comment type="caution">
    <text evidence="10">Lacks conserved residue(s) required for the propagation of feature annotation.</text>
</comment>
<dbReference type="GO" id="GO:0019367">
    <property type="term" value="P:fatty acid elongation, saturated fatty acid"/>
    <property type="evidence" value="ECO:0007669"/>
    <property type="project" value="TreeGrafter"/>
</dbReference>
<keyword evidence="7 10" id="KW-0443">Lipid metabolism</keyword>
<evidence type="ECO:0000313" key="11">
    <source>
        <dbReference type="EMBL" id="CAG6453438.1"/>
    </source>
</evidence>
<keyword evidence="2 10" id="KW-0444">Lipid biosynthesis</keyword>
<dbReference type="PANTHER" id="PTHR11157:SF69">
    <property type="entry name" value="ELONGATION OF VERY LONG CHAIN FATTY ACIDS PROTEIN 7"/>
    <property type="match status" value="1"/>
</dbReference>
<keyword evidence="8 10" id="KW-0472">Membrane</keyword>